<name>A0A812NYH6_9DINO</name>
<keyword evidence="2" id="KW-1185">Reference proteome</keyword>
<evidence type="ECO:0000313" key="1">
    <source>
        <dbReference type="EMBL" id="CAE7342235.1"/>
    </source>
</evidence>
<protein>
    <submittedName>
        <fullName evidence="1">Uncharacterized protein</fullName>
    </submittedName>
</protein>
<organism evidence="1 2">
    <name type="scientific">Symbiodinium natans</name>
    <dbReference type="NCBI Taxonomy" id="878477"/>
    <lineage>
        <taxon>Eukaryota</taxon>
        <taxon>Sar</taxon>
        <taxon>Alveolata</taxon>
        <taxon>Dinophyceae</taxon>
        <taxon>Suessiales</taxon>
        <taxon>Symbiodiniaceae</taxon>
        <taxon>Symbiodinium</taxon>
    </lineage>
</organism>
<gene>
    <name evidence="1" type="ORF">SNAT2548_LOCUS17912</name>
</gene>
<comment type="caution">
    <text evidence="1">The sequence shown here is derived from an EMBL/GenBank/DDBJ whole genome shotgun (WGS) entry which is preliminary data.</text>
</comment>
<proteinExistence type="predicted"/>
<reference evidence="1" key="1">
    <citation type="submission" date="2021-02" db="EMBL/GenBank/DDBJ databases">
        <authorList>
            <person name="Dougan E. K."/>
            <person name="Rhodes N."/>
            <person name="Thang M."/>
            <person name="Chan C."/>
        </authorList>
    </citation>
    <scope>NUCLEOTIDE SEQUENCE</scope>
</reference>
<accession>A0A812NYH6</accession>
<sequence>MDSEQEGAFEPRGIRSGSSLERVQSLLLIFTESLTVIFVRAQIGATIPDRNIRFLQRLSQITESRQILVVVLSYCRHSDTVAQVLGTSCNSTDRLIREAGVSVLSLLFITRKPTGESGKRALLEKVFDIARCPIAIVDDSAEVVDECAGASFITPFHISLAKRGTRVYPRSTVPSFSGLIEAEESLCNWCINSVPNSEE</sequence>
<dbReference type="EMBL" id="CAJNDS010002128">
    <property type="protein sequence ID" value="CAE7342235.1"/>
    <property type="molecule type" value="Genomic_DNA"/>
</dbReference>
<evidence type="ECO:0000313" key="2">
    <source>
        <dbReference type="Proteomes" id="UP000604046"/>
    </source>
</evidence>
<dbReference type="Proteomes" id="UP000604046">
    <property type="component" value="Unassembled WGS sequence"/>
</dbReference>
<dbReference type="AlphaFoldDB" id="A0A812NYH6"/>